<dbReference type="Pfam" id="PF13359">
    <property type="entry name" value="DDE_Tnp_4"/>
    <property type="match status" value="1"/>
</dbReference>
<gene>
    <name evidence="4" type="ORF">OESDEN_14196</name>
</gene>
<keyword evidence="2" id="KW-0479">Metal-binding</keyword>
<dbReference type="OrthoDB" id="5866709at2759"/>
<evidence type="ECO:0000259" key="3">
    <source>
        <dbReference type="Pfam" id="PF13359"/>
    </source>
</evidence>
<name>A0A0B1SS85_OESDE</name>
<dbReference type="InterPro" id="IPR027806">
    <property type="entry name" value="HARBI1_dom"/>
</dbReference>
<sequence>MGSNADEIFDHVLDALLQWSGSAIKWPTELEQKLISQRFSEMTEIKGIIGCLDGTIIGAPNPSDATSEGPHALNVAVVTDDKKQFRWVLAKYKSDLEDDTVFKRSLLCQQLKEGTKKGVLIGDDDYESESFLITPKSKEKETGVAALGLRKAHKIVEEAIASWKWQFPILTSHIKSPKIARIIVGTAAIYNLTRAQGEPLFTADEG</sequence>
<protein>
    <submittedName>
        <fullName evidence="4">Transposase, IS4 family</fullName>
    </submittedName>
</protein>
<dbReference type="GO" id="GO:0046872">
    <property type="term" value="F:metal ion binding"/>
    <property type="evidence" value="ECO:0007669"/>
    <property type="project" value="UniProtKB-KW"/>
</dbReference>
<keyword evidence="5" id="KW-1185">Reference proteome</keyword>
<organism evidence="4 5">
    <name type="scientific">Oesophagostomum dentatum</name>
    <name type="common">Nodular worm</name>
    <dbReference type="NCBI Taxonomy" id="61180"/>
    <lineage>
        <taxon>Eukaryota</taxon>
        <taxon>Metazoa</taxon>
        <taxon>Ecdysozoa</taxon>
        <taxon>Nematoda</taxon>
        <taxon>Chromadorea</taxon>
        <taxon>Rhabditida</taxon>
        <taxon>Rhabditina</taxon>
        <taxon>Rhabditomorpha</taxon>
        <taxon>Strongyloidea</taxon>
        <taxon>Strongylidae</taxon>
        <taxon>Oesophagostomum</taxon>
    </lineage>
</organism>
<reference evidence="4 5" key="1">
    <citation type="submission" date="2014-03" db="EMBL/GenBank/DDBJ databases">
        <title>Draft genome of the hookworm Oesophagostomum dentatum.</title>
        <authorList>
            <person name="Mitreva M."/>
        </authorList>
    </citation>
    <scope>NUCLEOTIDE SEQUENCE [LARGE SCALE GENOMIC DNA]</scope>
    <source>
        <strain evidence="4 5">OD-Hann</strain>
    </source>
</reference>
<feature type="domain" description="DDE Tnp4" evidence="3">
    <location>
        <begin position="70"/>
        <end position="191"/>
    </location>
</feature>
<accession>A0A0B1SS85</accession>
<dbReference type="AlphaFoldDB" id="A0A0B1SS85"/>
<dbReference type="Proteomes" id="UP000053660">
    <property type="component" value="Unassembled WGS sequence"/>
</dbReference>
<proteinExistence type="predicted"/>
<dbReference type="EMBL" id="KN561669">
    <property type="protein sequence ID" value="KHJ86065.1"/>
    <property type="molecule type" value="Genomic_DNA"/>
</dbReference>
<evidence type="ECO:0000256" key="1">
    <source>
        <dbReference type="ARBA" id="ARBA00001968"/>
    </source>
</evidence>
<comment type="cofactor">
    <cofactor evidence="1">
        <name>a divalent metal cation</name>
        <dbReference type="ChEBI" id="CHEBI:60240"/>
    </cofactor>
</comment>
<evidence type="ECO:0000313" key="4">
    <source>
        <dbReference type="EMBL" id="KHJ86065.1"/>
    </source>
</evidence>
<evidence type="ECO:0000256" key="2">
    <source>
        <dbReference type="ARBA" id="ARBA00022723"/>
    </source>
</evidence>
<evidence type="ECO:0000313" key="5">
    <source>
        <dbReference type="Proteomes" id="UP000053660"/>
    </source>
</evidence>